<dbReference type="SUPFAM" id="SSF81631">
    <property type="entry name" value="PAP/OAS1 substrate-binding domain"/>
    <property type="match status" value="1"/>
</dbReference>
<dbReference type="AlphaFoldDB" id="A0A4W4FW67"/>
<evidence type="ECO:0000256" key="5">
    <source>
        <dbReference type="ARBA" id="ARBA00022490"/>
    </source>
</evidence>
<dbReference type="EC" id="2.7.7.19" evidence="4"/>
<dbReference type="InterPro" id="IPR002058">
    <property type="entry name" value="PAP_assoc"/>
</dbReference>
<evidence type="ECO:0000256" key="13">
    <source>
        <dbReference type="ARBA" id="ARBA00038491"/>
    </source>
</evidence>
<accession>A0A4W4FW67</accession>
<evidence type="ECO:0000259" key="16">
    <source>
        <dbReference type="Pfam" id="PF22600"/>
    </source>
</evidence>
<keyword evidence="7" id="KW-0808">Transferase</keyword>
<evidence type="ECO:0000256" key="8">
    <source>
        <dbReference type="ARBA" id="ARBA00022723"/>
    </source>
</evidence>
<dbReference type="GO" id="GO:0031123">
    <property type="term" value="P:RNA 3'-end processing"/>
    <property type="evidence" value="ECO:0007669"/>
    <property type="project" value="TreeGrafter"/>
</dbReference>
<evidence type="ECO:0000256" key="6">
    <source>
        <dbReference type="ARBA" id="ARBA00022664"/>
    </source>
</evidence>
<dbReference type="SUPFAM" id="SSF81301">
    <property type="entry name" value="Nucleotidyltransferase"/>
    <property type="match status" value="1"/>
</dbReference>
<evidence type="ECO:0000256" key="4">
    <source>
        <dbReference type="ARBA" id="ARBA00012388"/>
    </source>
</evidence>
<keyword evidence="6" id="KW-0507">mRNA processing</keyword>
<evidence type="ECO:0000256" key="9">
    <source>
        <dbReference type="ARBA" id="ARBA00022741"/>
    </source>
</evidence>
<comment type="cofactor">
    <cofactor evidence="2">
        <name>Mg(2+)</name>
        <dbReference type="ChEBI" id="CHEBI:18420"/>
    </cofactor>
</comment>
<keyword evidence="12" id="KW-0464">Manganese</keyword>
<evidence type="ECO:0000313" key="18">
    <source>
        <dbReference type="Proteomes" id="UP000314983"/>
    </source>
</evidence>
<dbReference type="Pfam" id="PF22600">
    <property type="entry name" value="MTPAP-like_central"/>
    <property type="match status" value="1"/>
</dbReference>
<evidence type="ECO:0000256" key="7">
    <source>
        <dbReference type="ARBA" id="ARBA00022679"/>
    </source>
</evidence>
<dbReference type="FunFam" id="3.30.460.10:FF:000022">
    <property type="entry name" value="poly(A) RNA polymerase GLD2 isoform X1"/>
    <property type="match status" value="1"/>
</dbReference>
<evidence type="ECO:0000256" key="3">
    <source>
        <dbReference type="ARBA" id="ARBA00004496"/>
    </source>
</evidence>
<comment type="subcellular location">
    <subcellularLocation>
        <location evidence="3">Cytoplasm</location>
    </subcellularLocation>
</comment>
<dbReference type="Gene3D" id="3.30.460.10">
    <property type="entry name" value="Beta Polymerase, domain 2"/>
    <property type="match status" value="1"/>
</dbReference>
<protein>
    <recommendedName>
        <fullName evidence="4">polynucleotide adenylyltransferase</fullName>
        <ecNumber evidence="4">2.7.7.19</ecNumber>
    </recommendedName>
</protein>
<evidence type="ECO:0000256" key="12">
    <source>
        <dbReference type="ARBA" id="ARBA00023211"/>
    </source>
</evidence>
<keyword evidence="5" id="KW-0963">Cytoplasm</keyword>
<sequence>MFPRSPVFPHKHGQANSLFNQSLLPLGFSTQRVESHMNLFDVKRVFQLSEQMLELFHACEQQNEDLDKKESCRTQLQKDIQRLFPCSRVFLAGSSLNGFGSRTSDADLCLVVQEGPVNQQIDAIYILSLVQTLLYKLSYIERPQLIRAKVPILKFRDRVSGVEFDLNVNNIVGIRNTFLLRTYAYTLPEPVIPCLQKDYPECFSPVMDIHLVPNGPRDIPPFVSTNQSSLGDLLLGFLKYYATVFRWDKYVISVREAKAVPKPNCREWKDKFICVEEPFDGSNTARAVHEKIKFDFIKEQFIESWQVLQARKDLNSILPLRGTRPKR</sequence>
<evidence type="ECO:0000259" key="15">
    <source>
        <dbReference type="Pfam" id="PF03828"/>
    </source>
</evidence>
<dbReference type="GO" id="GO:0005737">
    <property type="term" value="C:cytoplasm"/>
    <property type="evidence" value="ECO:0007669"/>
    <property type="project" value="UniProtKB-SubCell"/>
</dbReference>
<reference evidence="17" key="5">
    <citation type="submission" date="2025-09" db="UniProtKB">
        <authorList>
            <consortium name="Ensembl"/>
        </authorList>
    </citation>
    <scope>IDENTIFICATION</scope>
</reference>
<comment type="cofactor">
    <cofactor evidence="1">
        <name>Mn(2+)</name>
        <dbReference type="ChEBI" id="CHEBI:29035"/>
    </cofactor>
</comment>
<gene>
    <name evidence="17" type="primary">TENT2</name>
</gene>
<dbReference type="PANTHER" id="PTHR12271:SF40">
    <property type="entry name" value="POLY(A) RNA POLYMERASE GLD2"/>
    <property type="match status" value="1"/>
</dbReference>
<reference evidence="18" key="1">
    <citation type="journal article" date="2014" name="Science">
        <title>Nonhuman genetics. Genomic basis for the convergent evolution of electric organs.</title>
        <authorList>
            <person name="Gallant J.R."/>
            <person name="Traeger L.L."/>
            <person name="Volkening J.D."/>
            <person name="Moffett H."/>
            <person name="Chen P.H."/>
            <person name="Novina C.D."/>
            <person name="Phillips G.N.Jr."/>
            <person name="Anand R."/>
            <person name="Wells G.B."/>
            <person name="Pinch M."/>
            <person name="Guth R."/>
            <person name="Unguez G.A."/>
            <person name="Albert J.S."/>
            <person name="Zakon H.H."/>
            <person name="Samanta M.P."/>
            <person name="Sussman M.R."/>
        </authorList>
    </citation>
    <scope>NUCLEOTIDE SEQUENCE [LARGE SCALE GENOMIC DNA]</scope>
</reference>
<reference evidence="17" key="4">
    <citation type="submission" date="2025-08" db="UniProtKB">
        <authorList>
            <consortium name="Ensembl"/>
        </authorList>
    </citation>
    <scope>IDENTIFICATION</scope>
</reference>
<dbReference type="InterPro" id="IPR054708">
    <property type="entry name" value="MTPAP-like_central"/>
</dbReference>
<reference evidence="17" key="3">
    <citation type="submission" date="2020-05" db="EMBL/GenBank/DDBJ databases">
        <title>Electrophorus electricus (electric eel) genome, fEleEle1, primary haplotype.</title>
        <authorList>
            <person name="Myers G."/>
            <person name="Meyer A."/>
            <person name="Fedrigo O."/>
            <person name="Formenti G."/>
            <person name="Rhie A."/>
            <person name="Tracey A."/>
            <person name="Sims Y."/>
            <person name="Jarvis E.D."/>
        </authorList>
    </citation>
    <scope>NUCLEOTIDE SEQUENCE [LARGE SCALE GENOMIC DNA]</scope>
</reference>
<comment type="similarity">
    <text evidence="13">Belongs to the DNA polymerase type-B-like family. GLD2 subfamily.</text>
</comment>
<feature type="domain" description="Poly(A) RNA polymerase mitochondrial-like central palm" evidence="16">
    <location>
        <begin position="48"/>
        <end position="184"/>
    </location>
</feature>
<dbReference type="GO" id="GO:0006397">
    <property type="term" value="P:mRNA processing"/>
    <property type="evidence" value="ECO:0007669"/>
    <property type="project" value="UniProtKB-KW"/>
</dbReference>
<dbReference type="GO" id="GO:1990817">
    <property type="term" value="F:poly(A) RNA polymerase activity"/>
    <property type="evidence" value="ECO:0007669"/>
    <property type="project" value="UniProtKB-EC"/>
</dbReference>
<dbReference type="InterPro" id="IPR043519">
    <property type="entry name" value="NT_sf"/>
</dbReference>
<proteinExistence type="inferred from homology"/>
<dbReference type="GO" id="GO:0005524">
    <property type="term" value="F:ATP binding"/>
    <property type="evidence" value="ECO:0007669"/>
    <property type="project" value="UniProtKB-KW"/>
</dbReference>
<keyword evidence="9" id="KW-0547">Nucleotide-binding</keyword>
<keyword evidence="18" id="KW-1185">Reference proteome</keyword>
<dbReference type="CDD" id="cd05402">
    <property type="entry name" value="NT_PAP_TUTase"/>
    <property type="match status" value="1"/>
</dbReference>
<dbReference type="Proteomes" id="UP000314983">
    <property type="component" value="Chromosome 9"/>
</dbReference>
<evidence type="ECO:0000256" key="1">
    <source>
        <dbReference type="ARBA" id="ARBA00001936"/>
    </source>
</evidence>
<comment type="catalytic activity">
    <reaction evidence="14">
        <text>RNA(n) + ATP = RNA(n)-3'-adenine ribonucleotide + diphosphate</text>
        <dbReference type="Rhea" id="RHEA:11332"/>
        <dbReference type="Rhea" id="RHEA-COMP:14527"/>
        <dbReference type="Rhea" id="RHEA-COMP:17347"/>
        <dbReference type="ChEBI" id="CHEBI:30616"/>
        <dbReference type="ChEBI" id="CHEBI:33019"/>
        <dbReference type="ChEBI" id="CHEBI:140395"/>
        <dbReference type="ChEBI" id="CHEBI:173115"/>
        <dbReference type="EC" id="2.7.7.19"/>
    </reaction>
</comment>
<evidence type="ECO:0000256" key="2">
    <source>
        <dbReference type="ARBA" id="ARBA00001946"/>
    </source>
</evidence>
<organism evidence="17 18">
    <name type="scientific">Electrophorus electricus</name>
    <name type="common">Electric eel</name>
    <name type="synonym">Gymnotus electricus</name>
    <dbReference type="NCBI Taxonomy" id="8005"/>
    <lineage>
        <taxon>Eukaryota</taxon>
        <taxon>Metazoa</taxon>
        <taxon>Chordata</taxon>
        <taxon>Craniata</taxon>
        <taxon>Vertebrata</taxon>
        <taxon>Euteleostomi</taxon>
        <taxon>Actinopterygii</taxon>
        <taxon>Neopterygii</taxon>
        <taxon>Teleostei</taxon>
        <taxon>Ostariophysi</taxon>
        <taxon>Gymnotiformes</taxon>
        <taxon>Gymnotoidei</taxon>
        <taxon>Gymnotidae</taxon>
        <taxon>Electrophorus</taxon>
    </lineage>
</organism>
<dbReference type="GeneTree" id="ENSGT00940000156640"/>
<evidence type="ECO:0000256" key="14">
    <source>
        <dbReference type="ARBA" id="ARBA00048830"/>
    </source>
</evidence>
<feature type="domain" description="PAP-associated" evidence="15">
    <location>
        <begin position="229"/>
        <end position="283"/>
    </location>
</feature>
<dbReference type="Ensembl" id="ENSEEET00000028469.2">
    <property type="protein sequence ID" value="ENSEEEP00000028143.1"/>
    <property type="gene ID" value="ENSEEEG00000013409.2"/>
</dbReference>
<evidence type="ECO:0000256" key="10">
    <source>
        <dbReference type="ARBA" id="ARBA00022840"/>
    </source>
</evidence>
<evidence type="ECO:0000313" key="17">
    <source>
        <dbReference type="Ensembl" id="ENSEEEP00000028143.1"/>
    </source>
</evidence>
<evidence type="ECO:0000256" key="11">
    <source>
        <dbReference type="ARBA" id="ARBA00022842"/>
    </source>
</evidence>
<dbReference type="GO" id="GO:0010468">
    <property type="term" value="P:regulation of gene expression"/>
    <property type="evidence" value="ECO:0007669"/>
    <property type="project" value="UniProtKB-ARBA"/>
</dbReference>
<dbReference type="PANTHER" id="PTHR12271">
    <property type="entry name" value="POLY A POLYMERASE CID PAP -RELATED"/>
    <property type="match status" value="1"/>
</dbReference>
<dbReference type="Gene3D" id="1.10.1410.10">
    <property type="match status" value="1"/>
</dbReference>
<keyword evidence="11" id="KW-0460">Magnesium</keyword>
<dbReference type="Pfam" id="PF03828">
    <property type="entry name" value="PAP_assoc"/>
    <property type="match status" value="1"/>
</dbReference>
<reference evidence="18" key="2">
    <citation type="journal article" date="2017" name="Sci. Adv.">
        <title>A tail of two voltages: Proteomic comparison of the three electric organs of the electric eel.</title>
        <authorList>
            <person name="Traeger L.L."/>
            <person name="Sabat G."/>
            <person name="Barrett-Wilt G.A."/>
            <person name="Wells G.B."/>
            <person name="Sussman M.R."/>
        </authorList>
    </citation>
    <scope>NUCLEOTIDE SEQUENCE [LARGE SCALE GENOMIC DNA]</scope>
</reference>
<name>A0A4W4FW67_ELEEL</name>
<keyword evidence="10" id="KW-0067">ATP-binding</keyword>
<dbReference type="GO" id="GO:0046872">
    <property type="term" value="F:metal ion binding"/>
    <property type="evidence" value="ECO:0007669"/>
    <property type="project" value="UniProtKB-KW"/>
</dbReference>
<keyword evidence="8" id="KW-0479">Metal-binding</keyword>